<dbReference type="EMBL" id="CP036313">
    <property type="protein sequence ID" value="QBH14254.1"/>
    <property type="molecule type" value="Genomic_DNA"/>
</dbReference>
<dbReference type="EMBL" id="QLNI01000010">
    <property type="protein sequence ID" value="RAM02816.1"/>
    <property type="molecule type" value="Genomic_DNA"/>
</dbReference>
<evidence type="ECO:0000313" key="6">
    <source>
        <dbReference type="Proteomes" id="UP000248798"/>
    </source>
</evidence>
<evidence type="ECO:0000313" key="5">
    <source>
        <dbReference type="EMBL" id="RAM02816.1"/>
    </source>
</evidence>
<dbReference type="RefSeq" id="WP_111954810.1">
    <property type="nucleotide sequence ID" value="NZ_CP036313.1"/>
</dbReference>
<protein>
    <submittedName>
        <fullName evidence="5">Phage tail protein</fullName>
    </submittedName>
</protein>
<dbReference type="InterPro" id="IPR035089">
    <property type="entry name" value="Phage_sheath_subtilisin"/>
</dbReference>
<gene>
    <name evidence="5" type="ORF">DO021_06235</name>
    <name evidence="4" type="ORF">EYB58_15825</name>
</gene>
<evidence type="ECO:0000313" key="4">
    <source>
        <dbReference type="EMBL" id="QBH14254.1"/>
    </source>
</evidence>
<sequence>MPEYLAPGVYVEEVSFRSKSIEGVGTSTCGFVGPTRKGPYNVTPELITSFGEYQRVYGGFTDLNFNASSFTNHMTHAVRAFFDNGGRRLYISRTYVPMEVANVPVPGFSHRDIGGNVARIQSRNAGSGYDGTAKVYLNAKRVFGAVPLDKANVGTLLRVADSTETQAALPGRIDGTVNPPFALTNDNQLSITVNGGAAQNVTLTDEKEPAQVASTADLAATINVPADTSFRVQVGPGGTLFDEVITLPQGDDQTPAELAAFLNLEIDYVKIGVDGNRLSIRTDERGENAEITIEALPLLNLEAGTANGTGNVDDINAVTVEEINSALTRAGILVRATTMADTGNMRLSTTAVGAGNTLSITDSPARTAMGLAGIPAEGRDGVTYTYFLKQNGNVWQDSTNADLGEPDENRLYELITWTLEIEDEDGSRLIYEDLGFDSNHPNFVSNVLPENTATKSEALANPYYFKVSNGRTAFDLFNALFGTQNSNTISIGNGNDGLEPTVNTATESRTDHSVAYAEALEVFEALDDIAIIAAPGHSEMTLYTSIQQALISHAERDRYCIAVLDTPSNQTPQDAREARSRIDSSYAALYYPWVTVANPLWKPGNNQVYKEINVPPSGFITGIYARTDVNRGVWKAPANEIVRGAIRFEREINHAQQEMLNPEGINCLRFFFGRGNRVWGARTATSDPEWKYVNIRRYFIYLEHSIDRSTQWAVFEPNAPRLWTNITDTVSAFLYNEWHSGALLGGTPEQAYFVRCDRSTMTQADLDNGRLICEIGVAAVKPAEFVIFRIGQKTADA</sequence>
<comment type="similarity">
    <text evidence="1">Belongs to the myoviridae tail sheath protein family.</text>
</comment>
<evidence type="ECO:0000259" key="3">
    <source>
        <dbReference type="Pfam" id="PF17482"/>
    </source>
</evidence>
<dbReference type="Pfam" id="PF17482">
    <property type="entry name" value="Phage_sheath_1C"/>
    <property type="match status" value="1"/>
</dbReference>
<dbReference type="AlphaFoldDB" id="A0A328FF61"/>
<reference evidence="5 6" key="1">
    <citation type="submission" date="2018-06" db="EMBL/GenBank/DDBJ databases">
        <title>Complete Genome Sequence of Desulfobacter hydrogenophilus (DSM3380).</title>
        <authorList>
            <person name="Marietou A."/>
            <person name="Schreiber L."/>
            <person name="Marshall I."/>
            <person name="Jorgensen B."/>
        </authorList>
    </citation>
    <scope>NUCLEOTIDE SEQUENCE [LARGE SCALE GENOMIC DNA]</scope>
    <source>
        <strain evidence="5 6">DSM 3380</strain>
    </source>
</reference>
<feature type="domain" description="Tail sheath protein C-terminal" evidence="3">
    <location>
        <begin position="685"/>
        <end position="790"/>
    </location>
</feature>
<evidence type="ECO:0000256" key="1">
    <source>
        <dbReference type="ARBA" id="ARBA00008005"/>
    </source>
</evidence>
<keyword evidence="7" id="KW-1185">Reference proteome</keyword>
<dbReference type="PANTHER" id="PTHR35861">
    <property type="match status" value="1"/>
</dbReference>
<dbReference type="Proteomes" id="UP000293902">
    <property type="component" value="Chromosome"/>
</dbReference>
<dbReference type="Pfam" id="PF04984">
    <property type="entry name" value="Phage_sheath_1"/>
    <property type="match status" value="1"/>
</dbReference>
<evidence type="ECO:0000313" key="7">
    <source>
        <dbReference type="Proteomes" id="UP000293902"/>
    </source>
</evidence>
<proteinExistence type="inferred from homology"/>
<organism evidence="5 6">
    <name type="scientific">Desulfobacter hydrogenophilus</name>
    <dbReference type="NCBI Taxonomy" id="2291"/>
    <lineage>
        <taxon>Bacteria</taxon>
        <taxon>Pseudomonadati</taxon>
        <taxon>Thermodesulfobacteriota</taxon>
        <taxon>Desulfobacteria</taxon>
        <taxon>Desulfobacterales</taxon>
        <taxon>Desulfobacteraceae</taxon>
        <taxon>Desulfobacter</taxon>
    </lineage>
</organism>
<dbReference type="Proteomes" id="UP000248798">
    <property type="component" value="Unassembled WGS sequence"/>
</dbReference>
<dbReference type="InterPro" id="IPR052042">
    <property type="entry name" value="Tail_sheath_structural"/>
</dbReference>
<accession>A0A328FF61</accession>
<feature type="domain" description="Tail sheath protein subtilisin-like" evidence="2">
    <location>
        <begin position="516"/>
        <end position="684"/>
    </location>
</feature>
<dbReference type="Gene3D" id="3.40.50.11780">
    <property type="match status" value="2"/>
</dbReference>
<name>A0A328FF61_9BACT</name>
<reference evidence="4 7" key="2">
    <citation type="submission" date="2019-02" db="EMBL/GenBank/DDBJ databases">
        <title>Complete genome sequence of Desulfobacter hydrogenophilus AcRS1.</title>
        <authorList>
            <person name="Marietou A."/>
            <person name="Lund M.B."/>
            <person name="Marshall I.P.G."/>
            <person name="Schreiber L."/>
            <person name="Jorgensen B."/>
        </authorList>
    </citation>
    <scope>NUCLEOTIDE SEQUENCE [LARGE SCALE GENOMIC DNA]</scope>
    <source>
        <strain evidence="4 7">AcRS1</strain>
    </source>
</reference>
<dbReference type="PANTHER" id="PTHR35861:SF1">
    <property type="entry name" value="PHAGE TAIL SHEATH PROTEIN"/>
    <property type="match status" value="1"/>
</dbReference>
<evidence type="ECO:0000259" key="2">
    <source>
        <dbReference type="Pfam" id="PF04984"/>
    </source>
</evidence>
<dbReference type="InterPro" id="IPR020287">
    <property type="entry name" value="Tail_sheath_C"/>
</dbReference>
<dbReference type="OrthoDB" id="9767864at2"/>